<accession>A0A1G5JM47</accession>
<proteinExistence type="predicted"/>
<organism evidence="1 2">
    <name type="scientific">Paenibacillus polysaccharolyticus</name>
    <dbReference type="NCBI Taxonomy" id="582692"/>
    <lineage>
        <taxon>Bacteria</taxon>
        <taxon>Bacillati</taxon>
        <taxon>Bacillota</taxon>
        <taxon>Bacilli</taxon>
        <taxon>Bacillales</taxon>
        <taxon>Paenibacillaceae</taxon>
        <taxon>Paenibacillus</taxon>
    </lineage>
</organism>
<dbReference type="EMBL" id="FMVM01000011">
    <property type="protein sequence ID" value="SCY88991.1"/>
    <property type="molecule type" value="Genomic_DNA"/>
</dbReference>
<evidence type="ECO:0000313" key="1">
    <source>
        <dbReference type="EMBL" id="SCY88991.1"/>
    </source>
</evidence>
<evidence type="ECO:0000313" key="2">
    <source>
        <dbReference type="Proteomes" id="UP000198538"/>
    </source>
</evidence>
<dbReference type="PANTHER" id="PTHR48100:SF1">
    <property type="entry name" value="HISTIDINE PHOSPHATASE FAMILY PROTEIN-RELATED"/>
    <property type="match status" value="1"/>
</dbReference>
<dbReference type="InterPro" id="IPR029033">
    <property type="entry name" value="His_PPase_superfam"/>
</dbReference>
<dbReference type="Pfam" id="PF00300">
    <property type="entry name" value="His_Phos_1"/>
    <property type="match status" value="1"/>
</dbReference>
<dbReference type="STRING" id="582692.SAMN05720606_111140"/>
<gene>
    <name evidence="1" type="ORF">SAMN05720606_111140</name>
</gene>
<sequence length="190" mass="21880">MDITFIRHGHAEHLLNYPKELNRLHPGLTEQGKKQIVALRKNIKIMPHDTILISPTKRTLETVELLMTNEHNGAVISPLVGPRMYPQDLKFAPLGCDQIYSMAELSLLYPDKQYIDVGLEAWEESINQMNTQQFTRLAEQLLAWCRKQTGHTFIVSHDGTITNYRMMLGEHDLTRDDFLGEAGYYTVRDV</sequence>
<dbReference type="AlphaFoldDB" id="A0A1G5JM47"/>
<dbReference type="GO" id="GO:0016791">
    <property type="term" value="F:phosphatase activity"/>
    <property type="evidence" value="ECO:0007669"/>
    <property type="project" value="TreeGrafter"/>
</dbReference>
<reference evidence="2" key="1">
    <citation type="submission" date="2016-10" db="EMBL/GenBank/DDBJ databases">
        <authorList>
            <person name="Varghese N."/>
            <person name="Submissions S."/>
        </authorList>
    </citation>
    <scope>NUCLEOTIDE SEQUENCE [LARGE SCALE GENOMIC DNA]</scope>
    <source>
        <strain evidence="2">BL9</strain>
    </source>
</reference>
<keyword evidence="2" id="KW-1185">Reference proteome</keyword>
<dbReference type="InterPro" id="IPR013078">
    <property type="entry name" value="His_Pase_superF_clade-1"/>
</dbReference>
<dbReference type="SMART" id="SM00855">
    <property type="entry name" value="PGAM"/>
    <property type="match status" value="1"/>
</dbReference>
<dbReference type="GO" id="GO:0005737">
    <property type="term" value="C:cytoplasm"/>
    <property type="evidence" value="ECO:0007669"/>
    <property type="project" value="TreeGrafter"/>
</dbReference>
<dbReference type="Gene3D" id="3.40.50.1240">
    <property type="entry name" value="Phosphoglycerate mutase-like"/>
    <property type="match status" value="1"/>
</dbReference>
<dbReference type="PANTHER" id="PTHR48100">
    <property type="entry name" value="BROAD-SPECIFICITY PHOSPHATASE YOR283W-RELATED"/>
    <property type="match status" value="1"/>
</dbReference>
<protein>
    <submittedName>
        <fullName evidence="1">Broad specificity phosphatase PhoE</fullName>
    </submittedName>
</protein>
<dbReference type="InterPro" id="IPR050275">
    <property type="entry name" value="PGM_Phosphatase"/>
</dbReference>
<dbReference type="Proteomes" id="UP000198538">
    <property type="component" value="Unassembled WGS sequence"/>
</dbReference>
<dbReference type="SUPFAM" id="SSF53254">
    <property type="entry name" value="Phosphoglycerate mutase-like"/>
    <property type="match status" value="1"/>
</dbReference>
<dbReference type="RefSeq" id="WP_090922037.1">
    <property type="nucleotide sequence ID" value="NZ_FMVM01000011.1"/>
</dbReference>
<name>A0A1G5JM47_9BACL</name>